<sequence>MILVNKFVLSSYDFNAKICLMLYQNLFSVIIVSALSLLGIISTEPRQRETRVPIDLRNHYQNRNPNRLQA</sequence>
<proteinExistence type="predicted"/>
<protein>
    <submittedName>
        <fullName evidence="2">Uncharacterized protein</fullName>
    </submittedName>
</protein>
<comment type="caution">
    <text evidence="2">The sequence shown here is derived from an EMBL/GenBank/DDBJ whole genome shotgun (WGS) entry which is preliminary data.</text>
</comment>
<keyword evidence="3" id="KW-1185">Reference proteome</keyword>
<dbReference type="AlphaFoldDB" id="A0A2P6RTU9"/>
<dbReference type="EMBL" id="PDCK01000040">
    <property type="protein sequence ID" value="PRQ49841.1"/>
    <property type="molecule type" value="Genomic_DNA"/>
</dbReference>
<organism evidence="2 3">
    <name type="scientific">Rosa chinensis</name>
    <name type="common">China rose</name>
    <dbReference type="NCBI Taxonomy" id="74649"/>
    <lineage>
        <taxon>Eukaryota</taxon>
        <taxon>Viridiplantae</taxon>
        <taxon>Streptophyta</taxon>
        <taxon>Embryophyta</taxon>
        <taxon>Tracheophyta</taxon>
        <taxon>Spermatophyta</taxon>
        <taxon>Magnoliopsida</taxon>
        <taxon>eudicotyledons</taxon>
        <taxon>Gunneridae</taxon>
        <taxon>Pentapetalae</taxon>
        <taxon>rosids</taxon>
        <taxon>fabids</taxon>
        <taxon>Rosales</taxon>
        <taxon>Rosaceae</taxon>
        <taxon>Rosoideae</taxon>
        <taxon>Rosoideae incertae sedis</taxon>
        <taxon>Rosa</taxon>
    </lineage>
</organism>
<feature type="transmembrane region" description="Helical" evidence="1">
    <location>
        <begin position="20"/>
        <end position="41"/>
    </location>
</feature>
<keyword evidence="1" id="KW-0812">Transmembrane</keyword>
<reference evidence="2 3" key="1">
    <citation type="journal article" date="2018" name="Nat. Genet.">
        <title>The Rosa genome provides new insights in the design of modern roses.</title>
        <authorList>
            <person name="Bendahmane M."/>
        </authorList>
    </citation>
    <scope>NUCLEOTIDE SEQUENCE [LARGE SCALE GENOMIC DNA]</scope>
    <source>
        <strain evidence="3">cv. Old Blush</strain>
    </source>
</reference>
<evidence type="ECO:0000313" key="2">
    <source>
        <dbReference type="EMBL" id="PRQ49841.1"/>
    </source>
</evidence>
<gene>
    <name evidence="2" type="ORF">RchiOBHm_Chr2g0126421</name>
</gene>
<name>A0A2P6RTU9_ROSCH</name>
<keyword evidence="1" id="KW-0472">Membrane</keyword>
<evidence type="ECO:0000313" key="3">
    <source>
        <dbReference type="Proteomes" id="UP000238479"/>
    </source>
</evidence>
<dbReference type="STRING" id="74649.A0A2P6RTU9"/>
<evidence type="ECO:0000256" key="1">
    <source>
        <dbReference type="SAM" id="Phobius"/>
    </source>
</evidence>
<accession>A0A2P6RTU9</accession>
<dbReference type="Proteomes" id="UP000238479">
    <property type="component" value="Chromosome 2"/>
</dbReference>
<keyword evidence="1" id="KW-1133">Transmembrane helix</keyword>
<dbReference type="Gramene" id="PRQ49841">
    <property type="protein sequence ID" value="PRQ49841"/>
    <property type="gene ID" value="RchiOBHm_Chr2g0126421"/>
</dbReference>